<feature type="domain" description="OmpA-like" evidence="6">
    <location>
        <begin position="227"/>
        <end position="342"/>
    </location>
</feature>
<evidence type="ECO:0000313" key="8">
    <source>
        <dbReference type="Proteomes" id="UP001597337"/>
    </source>
</evidence>
<evidence type="ECO:0000256" key="4">
    <source>
        <dbReference type="PROSITE-ProRule" id="PRU00473"/>
    </source>
</evidence>
<evidence type="ECO:0000259" key="6">
    <source>
        <dbReference type="PROSITE" id="PS51123"/>
    </source>
</evidence>
<dbReference type="PANTHER" id="PTHR30329:SF21">
    <property type="entry name" value="LIPOPROTEIN YIAD-RELATED"/>
    <property type="match status" value="1"/>
</dbReference>
<protein>
    <submittedName>
        <fullName evidence="7">DUF4892 domain-containing protein</fullName>
    </submittedName>
</protein>
<feature type="chain" id="PRO_5046833651" evidence="5">
    <location>
        <begin position="26"/>
        <end position="342"/>
    </location>
</feature>
<dbReference type="InterPro" id="IPR036737">
    <property type="entry name" value="OmpA-like_sf"/>
</dbReference>
<dbReference type="EMBL" id="JBHUHX010000001">
    <property type="protein sequence ID" value="MFD2110341.1"/>
    <property type="molecule type" value="Genomic_DNA"/>
</dbReference>
<dbReference type="Gene3D" id="3.30.1330.60">
    <property type="entry name" value="OmpA-like domain"/>
    <property type="match status" value="1"/>
</dbReference>
<dbReference type="PRINTS" id="PR01021">
    <property type="entry name" value="OMPADOMAIN"/>
</dbReference>
<name>A0ABW4Y2E8_9GAMM</name>
<reference evidence="8" key="1">
    <citation type="journal article" date="2019" name="Int. J. Syst. Evol. Microbiol.">
        <title>The Global Catalogue of Microorganisms (GCM) 10K type strain sequencing project: providing services to taxonomists for standard genome sequencing and annotation.</title>
        <authorList>
            <consortium name="The Broad Institute Genomics Platform"/>
            <consortium name="The Broad Institute Genome Sequencing Center for Infectious Disease"/>
            <person name="Wu L."/>
            <person name="Ma J."/>
        </authorList>
    </citation>
    <scope>NUCLEOTIDE SEQUENCE [LARGE SCALE GENOMIC DNA]</scope>
    <source>
        <strain evidence="8">KACC 12597</strain>
    </source>
</reference>
<evidence type="ECO:0000256" key="2">
    <source>
        <dbReference type="ARBA" id="ARBA00023136"/>
    </source>
</evidence>
<keyword evidence="8" id="KW-1185">Reference proteome</keyword>
<dbReference type="PANTHER" id="PTHR30329">
    <property type="entry name" value="STATOR ELEMENT OF FLAGELLAR MOTOR COMPLEX"/>
    <property type="match status" value="1"/>
</dbReference>
<organism evidence="7 8">
    <name type="scientific">Thiorhodococcus fuscus</name>
    <dbReference type="NCBI Taxonomy" id="527200"/>
    <lineage>
        <taxon>Bacteria</taxon>
        <taxon>Pseudomonadati</taxon>
        <taxon>Pseudomonadota</taxon>
        <taxon>Gammaproteobacteria</taxon>
        <taxon>Chromatiales</taxon>
        <taxon>Chromatiaceae</taxon>
        <taxon>Thiorhodococcus</taxon>
    </lineage>
</organism>
<evidence type="ECO:0000256" key="1">
    <source>
        <dbReference type="ARBA" id="ARBA00004442"/>
    </source>
</evidence>
<keyword evidence="5" id="KW-0732">Signal</keyword>
<evidence type="ECO:0000313" key="7">
    <source>
        <dbReference type="EMBL" id="MFD2110341.1"/>
    </source>
</evidence>
<keyword evidence="2 4" id="KW-0472">Membrane</keyword>
<dbReference type="InterPro" id="IPR006664">
    <property type="entry name" value="OMP_bac"/>
</dbReference>
<sequence length="342" mass="36944">MRPNVGPKLVCFCLLLLAAVQVGLARGLDRDLPGARDPADMGRFAESVIIGYRVEDGQSTRVPLGPWVAGRSKGEWKKSLEVAGRRTRILYLIPRTVGSREVMEYYRDALGRAGYETLYACVGEDECGTSVAHFYSDAAQGKGLTDSYLLKRAFSGDSAKDPWMLVGERRSDGAEAHLFVFGAYQDNYADSGAGERVAVFVEGVDAARSAAAPAGDVIDAQELARLTTEEGHAVLYAIGFEPERATLLPDSGAQLEAMARMLSESPDLSVYIVGHTDNQGDLDGNLDLSRRRATEVVQALILNYGIPGERLTPRGVASLAPVATNATPEGRARNRRIELVPR</sequence>
<accession>A0ABW4Y2E8</accession>
<dbReference type="SUPFAM" id="SSF103088">
    <property type="entry name" value="OmpA-like"/>
    <property type="match status" value="1"/>
</dbReference>
<keyword evidence="3" id="KW-0998">Cell outer membrane</keyword>
<comment type="caution">
    <text evidence="7">The sequence shown here is derived from an EMBL/GenBank/DDBJ whole genome shotgun (WGS) entry which is preliminary data.</text>
</comment>
<evidence type="ECO:0000256" key="3">
    <source>
        <dbReference type="ARBA" id="ARBA00023237"/>
    </source>
</evidence>
<dbReference type="Proteomes" id="UP001597337">
    <property type="component" value="Unassembled WGS sequence"/>
</dbReference>
<gene>
    <name evidence="7" type="ORF">ACFSJC_00625</name>
</gene>
<dbReference type="Pfam" id="PF00691">
    <property type="entry name" value="OmpA"/>
    <property type="match status" value="1"/>
</dbReference>
<proteinExistence type="predicted"/>
<feature type="signal peptide" evidence="5">
    <location>
        <begin position="1"/>
        <end position="25"/>
    </location>
</feature>
<dbReference type="Pfam" id="PF16234">
    <property type="entry name" value="DUF4892"/>
    <property type="match status" value="1"/>
</dbReference>
<dbReference type="InterPro" id="IPR032608">
    <property type="entry name" value="DUF4892"/>
</dbReference>
<dbReference type="InterPro" id="IPR006665">
    <property type="entry name" value="OmpA-like"/>
</dbReference>
<evidence type="ECO:0000256" key="5">
    <source>
        <dbReference type="SAM" id="SignalP"/>
    </source>
</evidence>
<dbReference type="CDD" id="cd07185">
    <property type="entry name" value="OmpA_C-like"/>
    <property type="match status" value="1"/>
</dbReference>
<dbReference type="PROSITE" id="PS51123">
    <property type="entry name" value="OMPA_2"/>
    <property type="match status" value="1"/>
</dbReference>
<comment type="subcellular location">
    <subcellularLocation>
        <location evidence="1">Cell outer membrane</location>
    </subcellularLocation>
</comment>
<dbReference type="InterPro" id="IPR050330">
    <property type="entry name" value="Bact_OuterMem_StrucFunc"/>
</dbReference>
<dbReference type="RefSeq" id="WP_386021699.1">
    <property type="nucleotide sequence ID" value="NZ_JBHUHX010000001.1"/>
</dbReference>